<dbReference type="SUPFAM" id="SSF53335">
    <property type="entry name" value="S-adenosyl-L-methionine-dependent methyltransferases"/>
    <property type="match status" value="1"/>
</dbReference>
<dbReference type="InterPro" id="IPR029063">
    <property type="entry name" value="SAM-dependent_MTases_sf"/>
</dbReference>
<evidence type="ECO:0000313" key="3">
    <source>
        <dbReference type="Proteomes" id="UP000251120"/>
    </source>
</evidence>
<dbReference type="GO" id="GO:0008168">
    <property type="term" value="F:methyltransferase activity"/>
    <property type="evidence" value="ECO:0007669"/>
    <property type="project" value="UniProtKB-KW"/>
</dbReference>
<dbReference type="EMBL" id="CP021781">
    <property type="protein sequence ID" value="AXA34219.1"/>
    <property type="molecule type" value="Genomic_DNA"/>
</dbReference>
<accession>A0A2Z4XZT6</accession>
<keyword evidence="2" id="KW-0808">Transferase</keyword>
<proteinExistence type="predicted"/>
<dbReference type="EMBL" id="CP043424">
    <property type="protein sequence ID" value="QIW12463.1"/>
    <property type="molecule type" value="Genomic_DNA"/>
</dbReference>
<name>A0A2Z4XZT6_9GAMM</name>
<dbReference type="Proteomes" id="UP000681131">
    <property type="component" value="Chromosome"/>
</dbReference>
<keyword evidence="2" id="KW-0489">Methyltransferase</keyword>
<reference evidence="2 4" key="2">
    <citation type="submission" date="2019-08" db="EMBL/GenBank/DDBJ databases">
        <title>Complete genome sequences of Francisella adeliensis (FSC1325 and FSC1326).</title>
        <authorList>
            <person name="Ohrman C."/>
            <person name="Uneklint I."/>
            <person name="Vallesi A."/>
            <person name="Karlsson L."/>
            <person name="Sjodin A."/>
        </authorList>
    </citation>
    <scope>NUCLEOTIDE SEQUENCE [LARGE SCALE GENOMIC DNA]</scope>
    <source>
        <strain evidence="2 4">FSC1325</strain>
    </source>
</reference>
<dbReference type="KEGG" id="fad:CDH04_07305"/>
<evidence type="ECO:0000313" key="2">
    <source>
        <dbReference type="EMBL" id="QIW12463.1"/>
    </source>
</evidence>
<reference evidence="1 3" key="1">
    <citation type="submission" date="2017-06" db="EMBL/GenBank/DDBJ databases">
        <title>Complete genome of Francisella adeliensis.</title>
        <authorList>
            <person name="Vallesi A."/>
            <person name="Sjodin A."/>
        </authorList>
    </citation>
    <scope>NUCLEOTIDE SEQUENCE [LARGE SCALE GENOMIC DNA]</scope>
    <source>
        <strain evidence="1 3">FDC440</strain>
    </source>
</reference>
<organism evidence="1 3">
    <name type="scientific">Francisella adeliensis</name>
    <dbReference type="NCBI Taxonomy" id="2007306"/>
    <lineage>
        <taxon>Bacteria</taxon>
        <taxon>Pseudomonadati</taxon>
        <taxon>Pseudomonadota</taxon>
        <taxon>Gammaproteobacteria</taxon>
        <taxon>Thiotrichales</taxon>
        <taxon>Francisellaceae</taxon>
        <taxon>Francisella</taxon>
    </lineage>
</organism>
<evidence type="ECO:0000313" key="1">
    <source>
        <dbReference type="EMBL" id="AXA34219.1"/>
    </source>
</evidence>
<dbReference type="RefSeq" id="WP_112870397.1">
    <property type="nucleotide sequence ID" value="NZ_CP021781.1"/>
</dbReference>
<protein>
    <submittedName>
        <fullName evidence="2">Class I SAM-dependent methyltransferase</fullName>
    </submittedName>
</protein>
<keyword evidence="4" id="KW-1185">Reference proteome</keyword>
<dbReference type="OrthoDB" id="5604805at2"/>
<gene>
    <name evidence="1" type="ORF">CDH04_07305</name>
    <name evidence="2" type="ORF">FZC43_07310</name>
</gene>
<dbReference type="AlphaFoldDB" id="A0A2Z4XZT6"/>
<evidence type="ECO:0000313" key="4">
    <source>
        <dbReference type="Proteomes" id="UP000681131"/>
    </source>
</evidence>
<sequence length="193" mass="22468">MEAKEKIISRYLHNRWYKKALVISSNEPKYLTKIHSLSLVFCSGYLKQAKSIGCKFDVSSWPFDHKFFDLIVIDHAFFDDKDDANIFLKQLHFCMADDGDIIIADTKNIRAYNLVSRFLVNGFLSKNLQLINKSDSIALNLMKRLVSKNFIAVFKKDIFFKFDGLEAKKLIERKIVCKKIYSNANIKQVNKKI</sequence>
<dbReference type="GO" id="GO:0032259">
    <property type="term" value="P:methylation"/>
    <property type="evidence" value="ECO:0007669"/>
    <property type="project" value="UniProtKB-KW"/>
</dbReference>
<dbReference type="Proteomes" id="UP000251120">
    <property type="component" value="Chromosome"/>
</dbReference>